<evidence type="ECO:0000256" key="3">
    <source>
        <dbReference type="PROSITE-ProRule" id="PRU00023"/>
    </source>
</evidence>
<feature type="region of interest" description="Disordered" evidence="4">
    <location>
        <begin position="646"/>
        <end position="668"/>
    </location>
</feature>
<dbReference type="PRINTS" id="PR01415">
    <property type="entry name" value="ANKYRIN"/>
</dbReference>
<feature type="repeat" description="ANK" evidence="3">
    <location>
        <begin position="92"/>
        <end position="124"/>
    </location>
</feature>
<evidence type="ECO:0000256" key="1">
    <source>
        <dbReference type="ARBA" id="ARBA00022737"/>
    </source>
</evidence>
<comment type="caution">
    <text evidence="5">The sequence shown here is derived from an EMBL/GenBank/DDBJ whole genome shotgun (WGS) entry which is preliminary data.</text>
</comment>
<evidence type="ECO:0000313" key="5">
    <source>
        <dbReference type="EMBL" id="KAJ4195703.1"/>
    </source>
</evidence>
<dbReference type="PANTHER" id="PTHR24173:SF83">
    <property type="entry name" value="SOCS BOX DOMAIN-CONTAINING PROTEIN"/>
    <property type="match status" value="1"/>
</dbReference>
<proteinExistence type="predicted"/>
<dbReference type="InterPro" id="IPR002110">
    <property type="entry name" value="Ankyrin_rpt"/>
</dbReference>
<dbReference type="SUPFAM" id="SSF48403">
    <property type="entry name" value="Ankyrin repeat"/>
    <property type="match status" value="2"/>
</dbReference>
<organism evidence="5 6">
    <name type="scientific">Fusarium falciforme</name>
    <dbReference type="NCBI Taxonomy" id="195108"/>
    <lineage>
        <taxon>Eukaryota</taxon>
        <taxon>Fungi</taxon>
        <taxon>Dikarya</taxon>
        <taxon>Ascomycota</taxon>
        <taxon>Pezizomycotina</taxon>
        <taxon>Sordariomycetes</taxon>
        <taxon>Hypocreomycetidae</taxon>
        <taxon>Hypocreales</taxon>
        <taxon>Nectriaceae</taxon>
        <taxon>Fusarium</taxon>
        <taxon>Fusarium solani species complex</taxon>
    </lineage>
</organism>
<feature type="region of interest" description="Disordered" evidence="4">
    <location>
        <begin position="340"/>
        <end position="368"/>
    </location>
</feature>
<dbReference type="InterPro" id="IPR036770">
    <property type="entry name" value="Ankyrin_rpt-contain_sf"/>
</dbReference>
<feature type="compositionally biased region" description="Basic and acidic residues" evidence="4">
    <location>
        <begin position="349"/>
        <end position="360"/>
    </location>
</feature>
<gene>
    <name evidence="5" type="ORF">NW755_001866</name>
</gene>
<accession>A0A9W8RFG9</accession>
<dbReference type="Pfam" id="PF12796">
    <property type="entry name" value="Ank_2"/>
    <property type="match status" value="4"/>
</dbReference>
<feature type="region of interest" description="Disordered" evidence="4">
    <location>
        <begin position="1"/>
        <end position="54"/>
    </location>
</feature>
<sequence length="668" mass="72222">MAEETTPVKEAPDESSLETSPLGIDKPVPEAPSDEPPRDDSAEAENTEGETPLHELLLTMAKDDKEPKKKTDLDKLSHLLEAVAQVDAKDDDGGTALHLAAAKGLVEAATKLIDAKANLSELDNERRQPLHQACSEGHLDVVNLLLENGADTQSTEEDGWSPLHLASWTALNAAIYHGHGDAVSALLEQGADVGIQDNDGWTPLMTAIKRKHEGLVKELLDQEGGHELETCDKSGHTPLLAASINGFSAGASLLIKAGANCNVQLTNSKCTPLITASDWGHSGVVKVLLGASRTKPDVHLHNNEGRTALHLASLNGNKNIVKQLLDAKANVDAKDQDGKTALHLASGARPKDLSEQKDELGPDDLSPDEKGMMEFRSGQHAAVVELLLNHGARPEAKTKKKETALHLAAARGDPGRLDLILASMKQEHMSIKNDQGRTALYLACTGDNTAGAWESLLKSDKLKTAEFGRSDVDDDDEIKWAANYPEIHEIAKWLMEERSKRKETAQPAGSDKWSMIEWAAYSQLPEVLSSLIGQSPGSSDTQAALKYALKSKLESTLQSAHELREDAEQSNFRKVLKLLINDVLPTPNLKTALKFVLDVTLDLILGTRANQGAGHKQLLQVLSLLTDSFPGTPEIRETLKSALKLAKKAENQPQDPEQGSIPKKNVQR</sequence>
<dbReference type="EMBL" id="JAOQAV010000003">
    <property type="protein sequence ID" value="KAJ4195703.1"/>
    <property type="molecule type" value="Genomic_DNA"/>
</dbReference>
<evidence type="ECO:0000256" key="2">
    <source>
        <dbReference type="ARBA" id="ARBA00023043"/>
    </source>
</evidence>
<evidence type="ECO:0000256" key="4">
    <source>
        <dbReference type="SAM" id="MobiDB-lite"/>
    </source>
</evidence>
<dbReference type="PROSITE" id="PS50297">
    <property type="entry name" value="ANK_REP_REGION"/>
    <property type="match status" value="4"/>
</dbReference>
<dbReference type="PANTHER" id="PTHR24173">
    <property type="entry name" value="ANKYRIN REPEAT CONTAINING"/>
    <property type="match status" value="1"/>
</dbReference>
<dbReference type="AlphaFoldDB" id="A0A9W8RFG9"/>
<feature type="repeat" description="ANK" evidence="3">
    <location>
        <begin position="125"/>
        <end position="157"/>
    </location>
</feature>
<protein>
    <submittedName>
        <fullName evidence="5">Uncharacterized protein</fullName>
    </submittedName>
</protein>
<dbReference type="SMART" id="SM00248">
    <property type="entry name" value="ANK"/>
    <property type="match status" value="12"/>
</dbReference>
<keyword evidence="1" id="KW-0677">Repeat</keyword>
<reference evidence="5" key="1">
    <citation type="submission" date="2022-09" db="EMBL/GenBank/DDBJ databases">
        <title>Fusarium specimens isolated from Avocado Roots.</title>
        <authorList>
            <person name="Stajich J."/>
            <person name="Roper C."/>
            <person name="Heimlech-Rivalta G."/>
        </authorList>
    </citation>
    <scope>NUCLEOTIDE SEQUENCE</scope>
    <source>
        <strain evidence="5">A02</strain>
    </source>
</reference>
<feature type="repeat" description="ANK" evidence="3">
    <location>
        <begin position="166"/>
        <end position="198"/>
    </location>
</feature>
<keyword evidence="2 3" id="KW-0040">ANK repeat</keyword>
<dbReference type="Gene3D" id="1.25.40.20">
    <property type="entry name" value="Ankyrin repeat-containing domain"/>
    <property type="match status" value="5"/>
</dbReference>
<dbReference type="PROSITE" id="PS50088">
    <property type="entry name" value="ANK_REPEAT"/>
    <property type="match status" value="5"/>
</dbReference>
<feature type="compositionally biased region" description="Basic and acidic residues" evidence="4">
    <location>
        <begin position="1"/>
        <end position="12"/>
    </location>
</feature>
<keyword evidence="6" id="KW-1185">Reference proteome</keyword>
<feature type="repeat" description="ANK" evidence="3">
    <location>
        <begin position="304"/>
        <end position="336"/>
    </location>
</feature>
<feature type="repeat" description="ANK" evidence="3">
    <location>
        <begin position="234"/>
        <end position="266"/>
    </location>
</feature>
<evidence type="ECO:0000313" key="6">
    <source>
        <dbReference type="Proteomes" id="UP001152087"/>
    </source>
</evidence>
<name>A0A9W8RFG9_9HYPO</name>
<dbReference type="Proteomes" id="UP001152087">
    <property type="component" value="Unassembled WGS sequence"/>
</dbReference>